<keyword evidence="6 8" id="KW-1133">Transmembrane helix</keyword>
<dbReference type="PANTHER" id="PTHR32063">
    <property type="match status" value="1"/>
</dbReference>
<comment type="similarity">
    <text evidence="2">Belongs to the resistance-nodulation-cell division (RND) (TC 2.A.6) family.</text>
</comment>
<dbReference type="Gene3D" id="1.20.1640.10">
    <property type="entry name" value="Multidrug efflux transporter AcrB transmembrane domain"/>
    <property type="match status" value="2"/>
</dbReference>
<evidence type="ECO:0000256" key="6">
    <source>
        <dbReference type="ARBA" id="ARBA00022989"/>
    </source>
</evidence>
<dbReference type="EMBL" id="BMJC01000003">
    <property type="protein sequence ID" value="GGB02030.1"/>
    <property type="molecule type" value="Genomic_DNA"/>
</dbReference>
<dbReference type="NCBIfam" id="TIGR00914">
    <property type="entry name" value="2A0601"/>
    <property type="match status" value="1"/>
</dbReference>
<feature type="transmembrane region" description="Helical" evidence="8">
    <location>
        <begin position="871"/>
        <end position="890"/>
    </location>
</feature>
<gene>
    <name evidence="9" type="ORF">GCM10011511_26600</name>
</gene>
<evidence type="ECO:0000313" key="9">
    <source>
        <dbReference type="EMBL" id="GGB02030.1"/>
    </source>
</evidence>
<keyword evidence="7 8" id="KW-0472">Membrane</keyword>
<evidence type="ECO:0000256" key="4">
    <source>
        <dbReference type="ARBA" id="ARBA00022475"/>
    </source>
</evidence>
<dbReference type="Gene3D" id="3.30.70.1440">
    <property type="entry name" value="Multidrug efflux transporter AcrB pore domain"/>
    <property type="match status" value="1"/>
</dbReference>
<dbReference type="Gene3D" id="3.30.2090.10">
    <property type="entry name" value="Multidrug efflux transporter AcrB TolC docking domain, DN and DC subdomains"/>
    <property type="match status" value="2"/>
</dbReference>
<organism evidence="9 10">
    <name type="scientific">Puia dinghuensis</name>
    <dbReference type="NCBI Taxonomy" id="1792502"/>
    <lineage>
        <taxon>Bacteria</taxon>
        <taxon>Pseudomonadati</taxon>
        <taxon>Bacteroidota</taxon>
        <taxon>Chitinophagia</taxon>
        <taxon>Chitinophagales</taxon>
        <taxon>Chitinophagaceae</taxon>
        <taxon>Puia</taxon>
    </lineage>
</organism>
<dbReference type="Pfam" id="PF00873">
    <property type="entry name" value="ACR_tran"/>
    <property type="match status" value="1"/>
</dbReference>
<feature type="transmembrane region" description="Helical" evidence="8">
    <location>
        <begin position="923"/>
        <end position="947"/>
    </location>
</feature>
<evidence type="ECO:0000256" key="3">
    <source>
        <dbReference type="ARBA" id="ARBA00022448"/>
    </source>
</evidence>
<dbReference type="GO" id="GO:0008324">
    <property type="term" value="F:monoatomic cation transmembrane transporter activity"/>
    <property type="evidence" value="ECO:0007669"/>
    <property type="project" value="InterPro"/>
</dbReference>
<dbReference type="AlphaFoldDB" id="A0A8J2XT86"/>
<keyword evidence="3" id="KW-0813">Transport</keyword>
<keyword evidence="10" id="KW-1185">Reference proteome</keyword>
<protein>
    <submittedName>
        <fullName evidence="9">Cation transporter</fullName>
    </submittedName>
</protein>
<feature type="transmembrane region" description="Helical" evidence="8">
    <location>
        <begin position="986"/>
        <end position="1001"/>
    </location>
</feature>
<feature type="transmembrane region" description="Helical" evidence="8">
    <location>
        <begin position="448"/>
        <end position="467"/>
    </location>
</feature>
<dbReference type="PRINTS" id="PR00702">
    <property type="entry name" value="ACRIFLAVINRP"/>
</dbReference>
<dbReference type="Gene3D" id="3.30.70.1320">
    <property type="entry name" value="Multidrug efflux transporter AcrB pore domain like"/>
    <property type="match status" value="1"/>
</dbReference>
<comment type="caution">
    <text evidence="9">The sequence shown here is derived from an EMBL/GenBank/DDBJ whole genome shotgun (WGS) entry which is preliminary data.</text>
</comment>
<accession>A0A8J2XT86</accession>
<evidence type="ECO:0000256" key="2">
    <source>
        <dbReference type="ARBA" id="ARBA00010942"/>
    </source>
</evidence>
<dbReference type="RefSeq" id="WP_188932402.1">
    <property type="nucleotide sequence ID" value="NZ_BMJC01000003.1"/>
</dbReference>
<dbReference type="GO" id="GO:0005886">
    <property type="term" value="C:plasma membrane"/>
    <property type="evidence" value="ECO:0007669"/>
    <property type="project" value="UniProtKB-SubCell"/>
</dbReference>
<keyword evidence="4" id="KW-1003">Cell membrane</keyword>
<dbReference type="InterPro" id="IPR001036">
    <property type="entry name" value="Acrflvin-R"/>
</dbReference>
<keyword evidence="5 8" id="KW-0812">Transmembrane</keyword>
<comment type="subcellular location">
    <subcellularLocation>
        <location evidence="1">Cell membrane</location>
        <topology evidence="1">Multi-pass membrane protein</topology>
    </subcellularLocation>
</comment>
<reference evidence="9" key="1">
    <citation type="journal article" date="2014" name="Int. J. Syst. Evol. Microbiol.">
        <title>Complete genome sequence of Corynebacterium casei LMG S-19264T (=DSM 44701T), isolated from a smear-ripened cheese.</title>
        <authorList>
            <consortium name="US DOE Joint Genome Institute (JGI-PGF)"/>
            <person name="Walter F."/>
            <person name="Albersmeier A."/>
            <person name="Kalinowski J."/>
            <person name="Ruckert C."/>
        </authorList>
    </citation>
    <scope>NUCLEOTIDE SEQUENCE</scope>
    <source>
        <strain evidence="9">CGMCC 1.15448</strain>
    </source>
</reference>
<feature type="transmembrane region" description="Helical" evidence="8">
    <location>
        <begin position="897"/>
        <end position="917"/>
    </location>
</feature>
<feature type="transmembrane region" description="Helical" evidence="8">
    <location>
        <begin position="535"/>
        <end position="553"/>
    </location>
</feature>
<feature type="transmembrane region" description="Helical" evidence="8">
    <location>
        <begin position="1013"/>
        <end position="1037"/>
    </location>
</feature>
<dbReference type="Gene3D" id="3.30.70.1430">
    <property type="entry name" value="Multidrug efflux transporter AcrB pore domain"/>
    <property type="match status" value="2"/>
</dbReference>
<dbReference type="Proteomes" id="UP000607559">
    <property type="component" value="Unassembled WGS sequence"/>
</dbReference>
<reference evidence="9" key="2">
    <citation type="submission" date="2020-09" db="EMBL/GenBank/DDBJ databases">
        <authorList>
            <person name="Sun Q."/>
            <person name="Zhou Y."/>
        </authorList>
    </citation>
    <scope>NUCLEOTIDE SEQUENCE</scope>
    <source>
        <strain evidence="9">CGMCC 1.15448</strain>
    </source>
</reference>
<evidence type="ECO:0000256" key="1">
    <source>
        <dbReference type="ARBA" id="ARBA00004651"/>
    </source>
</evidence>
<dbReference type="PANTHER" id="PTHR32063:SF19">
    <property type="entry name" value="CATION EFFLUX SYSTEM PROTEIN CUSA"/>
    <property type="match status" value="1"/>
</dbReference>
<dbReference type="InterPro" id="IPR004763">
    <property type="entry name" value="CusA-like"/>
</dbReference>
<dbReference type="SUPFAM" id="SSF82693">
    <property type="entry name" value="Multidrug efflux transporter AcrB pore domain, PN1, PN2, PC1 and PC2 subdomains"/>
    <property type="match status" value="2"/>
</dbReference>
<dbReference type="SUPFAM" id="SSF82866">
    <property type="entry name" value="Multidrug efflux transporter AcrB transmembrane domain"/>
    <property type="match status" value="2"/>
</dbReference>
<evidence type="ECO:0000256" key="5">
    <source>
        <dbReference type="ARBA" id="ARBA00022692"/>
    </source>
</evidence>
<feature type="transmembrane region" description="Helical" evidence="8">
    <location>
        <begin position="482"/>
        <end position="503"/>
    </location>
</feature>
<dbReference type="GO" id="GO:0042910">
    <property type="term" value="F:xenobiotic transmembrane transporter activity"/>
    <property type="evidence" value="ECO:0007669"/>
    <property type="project" value="TreeGrafter"/>
</dbReference>
<evidence type="ECO:0000313" key="10">
    <source>
        <dbReference type="Proteomes" id="UP000607559"/>
    </source>
</evidence>
<proteinExistence type="inferred from homology"/>
<dbReference type="SUPFAM" id="SSF82714">
    <property type="entry name" value="Multidrug efflux transporter AcrB TolC docking domain, DN and DC subdomains"/>
    <property type="match status" value="2"/>
</dbReference>
<name>A0A8J2XT86_9BACT</name>
<evidence type="ECO:0000256" key="8">
    <source>
        <dbReference type="SAM" id="Phobius"/>
    </source>
</evidence>
<dbReference type="InterPro" id="IPR027463">
    <property type="entry name" value="AcrB_DN_DC_subdom"/>
</dbReference>
<evidence type="ECO:0000256" key="7">
    <source>
        <dbReference type="ARBA" id="ARBA00023136"/>
    </source>
</evidence>
<sequence>MVQKLIAWSLHNRVLVLLLAAGLLGWGMYSVRQNPIDAIPDLSENQVIVFTEWSGRSPQIIEDQVTYPLVSNLQGIPKVKNVRGTSMFGMSFVYIIFDDDVDVYWARSRVLERLSYAQRLLPADVVPALGPDGTGVGHVFWYTLDAKGMDLGDQRALQDWYVKLALQTVSGVAEVASFGGFEKQYQLVVDPVKLQYYGLSMGDVGRAIRAGNNDVGGRKMDMGDAAYIIRGLGYVKDKADLETIAIGNNKGIPIRVKDVATVQMGGDLRLGIFDGNGQGEVVGGIVVMRYGENADKVVEAVKRKMADVQRGLPAGVTFKVAYDRSELIKGAIGNVKGKLLEEMVIVSLIVLLFLLDWRSALSIIIQIPITIATSFILLNAFGLSSNIMSLTGIALAIGVIVDNGIIMSENAYRHLAEEQAALGTGGRLAEATRMELIRKACIQVSRGVFFSTVIIIASFLPVFLLTGQEGKLFHPLAYTKTFILAVDAVLVVTLAPVLISLFMRGRFRQEGANPVNRLLERGYEWVIRGCLRLRWVTLGINVLALAVCVPLVLSLGREFMPPLDEGSILFMPVMQPDVSNAEMKRLLQVQDRIIAAQPEVTNVLGKAGRASTATDNSPINMVETIVLLKPRAQWRPGVTKDSIIRELNAKLQIPGVTNGWTQPIINRINMLSTGIRTDVGVKVYGQNLDTIDALSQRIRTALNGIPGVKDLYVDPITGGKYIDISVKREEIGRYGLTVDDVNAVVESALGGMQLTTTVEGRDRFSVNARYGQDFRDNLTALRRLSVATNGFGPVPLEAVADIKITEGPPMINSENAALRGTVLFNVRDRDLAGTVKEAQQRLDKALTGLPKGYYIEWSGQYESLIRSERTLTWILPVVLLIIFGAMYFAFHSAREAFFSLVSIPFALIGGAIMIYVWGVNLSVAVAVGFIALFGLAVETGIVMVIYLNDAMAQLVAAKGNSRETITRADLREAVIAGAARRLRPKLMTVSVALFALVPILWSNGVGSDVMKPIVLPMVGGVLTSATHILLVTPLIFLMTKEYELRKFGRIQIIDAKH</sequence>
<feature type="transmembrane region" description="Helical" evidence="8">
    <location>
        <begin position="360"/>
        <end position="381"/>
    </location>
</feature>